<accession>A0ABV7UCH1</accession>
<protein>
    <submittedName>
        <fullName evidence="1">Uncharacterized protein</fullName>
    </submittedName>
</protein>
<dbReference type="RefSeq" id="WP_191321183.1">
    <property type="nucleotide sequence ID" value="NZ_BNCG01000049.1"/>
</dbReference>
<evidence type="ECO:0000313" key="2">
    <source>
        <dbReference type="Proteomes" id="UP001595704"/>
    </source>
</evidence>
<gene>
    <name evidence="1" type="ORF">ACFONL_01390</name>
</gene>
<keyword evidence="2" id="KW-1185">Reference proteome</keyword>
<dbReference type="Proteomes" id="UP001595704">
    <property type="component" value="Unassembled WGS sequence"/>
</dbReference>
<comment type="caution">
    <text evidence="1">The sequence shown here is derived from an EMBL/GenBank/DDBJ whole genome shotgun (WGS) entry which is preliminary data.</text>
</comment>
<dbReference type="EMBL" id="JBHRYC010000018">
    <property type="protein sequence ID" value="MFC3636043.1"/>
    <property type="molecule type" value="Genomic_DNA"/>
</dbReference>
<evidence type="ECO:0000313" key="1">
    <source>
        <dbReference type="EMBL" id="MFC3636043.1"/>
    </source>
</evidence>
<reference evidence="2" key="1">
    <citation type="journal article" date="2019" name="Int. J. Syst. Evol. Microbiol.">
        <title>The Global Catalogue of Microorganisms (GCM) 10K type strain sequencing project: providing services to taxonomists for standard genome sequencing and annotation.</title>
        <authorList>
            <consortium name="The Broad Institute Genomics Platform"/>
            <consortium name="The Broad Institute Genome Sequencing Center for Infectious Disease"/>
            <person name="Wu L."/>
            <person name="Ma J."/>
        </authorList>
    </citation>
    <scope>NUCLEOTIDE SEQUENCE [LARGE SCALE GENOMIC DNA]</scope>
    <source>
        <strain evidence="2">KCTC 42282</strain>
    </source>
</reference>
<organism evidence="1 2">
    <name type="scientific">Camelimonas fluminis</name>
    <dbReference type="NCBI Taxonomy" id="1576911"/>
    <lineage>
        <taxon>Bacteria</taxon>
        <taxon>Pseudomonadati</taxon>
        <taxon>Pseudomonadota</taxon>
        <taxon>Alphaproteobacteria</taxon>
        <taxon>Hyphomicrobiales</taxon>
        <taxon>Chelatococcaceae</taxon>
        <taxon>Camelimonas</taxon>
    </lineage>
</organism>
<name>A0ABV7UCH1_9HYPH</name>
<sequence>MSDRDAHPHYNRQNYPHFICHSSGNFDIYARADGNCASIPTESGACDGCHATHFGDLNYVKVTLGVDAAAILHEALFRFGMQHGYLKG</sequence>
<proteinExistence type="predicted"/>